<dbReference type="EMBL" id="CAEZSV010000025">
    <property type="protein sequence ID" value="CAB4547845.1"/>
    <property type="molecule type" value="Genomic_DNA"/>
</dbReference>
<dbReference type="Pfam" id="PF09438">
    <property type="entry name" value="DUF2017"/>
    <property type="match status" value="1"/>
</dbReference>
<evidence type="ECO:0000313" key="1">
    <source>
        <dbReference type="EMBL" id="CAB4547845.1"/>
    </source>
</evidence>
<reference evidence="1" key="1">
    <citation type="submission" date="2020-05" db="EMBL/GenBank/DDBJ databases">
        <authorList>
            <person name="Chiriac C."/>
            <person name="Salcher M."/>
            <person name="Ghai R."/>
            <person name="Kavagutti S V."/>
        </authorList>
    </citation>
    <scope>NUCLEOTIDE SEQUENCE</scope>
</reference>
<name>A0A6J6C9T8_9ZZZZ</name>
<dbReference type="InterPro" id="IPR018561">
    <property type="entry name" value="AosR"/>
</dbReference>
<gene>
    <name evidence="1" type="ORF">UFOPK1506_00241</name>
</gene>
<protein>
    <submittedName>
        <fullName evidence="1">Unannotated protein</fullName>
    </submittedName>
</protein>
<proteinExistence type="predicted"/>
<accession>A0A6J6C9T8</accession>
<sequence>MSGFSRKRNGEILATFSHYEGAILKSLTEQILELLGEGDAPADPLLAVVGISSNDSLPEDPVLARLLPDAYQEERDAAEFRRYTEHSAREKKRAHAHAIRDVLIENLGDHALDLTAPGLNKREELHFIISEEKAHMWLMGLNDMRLALGTRLNVTPDAQERFAALSDENPDKGIFNLFAWLGWLQEILLEILTPDSDPTTTR</sequence>
<organism evidence="1">
    <name type="scientific">freshwater metagenome</name>
    <dbReference type="NCBI Taxonomy" id="449393"/>
    <lineage>
        <taxon>unclassified sequences</taxon>
        <taxon>metagenomes</taxon>
        <taxon>ecological metagenomes</taxon>
    </lineage>
</organism>
<dbReference type="AlphaFoldDB" id="A0A6J6C9T8"/>